<evidence type="ECO:0000313" key="2">
    <source>
        <dbReference type="EMBL" id="KAK3277564.1"/>
    </source>
</evidence>
<sequence length="95" mass="9600">MGWDNGAVLQSMRGRARTPPYKHKCSSRIARAMAAAAAVIFSGSAAFCGDEDASSWAPVRVADTVRGSAVPDVAEAGAVGVAVPCFRSGGSFGAP</sequence>
<accession>A0AAE0LAD2</accession>
<organism evidence="2 3">
    <name type="scientific">Cymbomonas tetramitiformis</name>
    <dbReference type="NCBI Taxonomy" id="36881"/>
    <lineage>
        <taxon>Eukaryota</taxon>
        <taxon>Viridiplantae</taxon>
        <taxon>Chlorophyta</taxon>
        <taxon>Pyramimonadophyceae</taxon>
        <taxon>Pyramimonadales</taxon>
        <taxon>Pyramimonadaceae</taxon>
        <taxon>Cymbomonas</taxon>
    </lineage>
</organism>
<proteinExistence type="predicted"/>
<keyword evidence="3" id="KW-1185">Reference proteome</keyword>
<dbReference type="Proteomes" id="UP001190700">
    <property type="component" value="Unassembled WGS sequence"/>
</dbReference>
<gene>
    <name evidence="2" type="ORF">CYMTET_14437</name>
</gene>
<protein>
    <submittedName>
        <fullName evidence="2">Uncharacterized protein</fullName>
    </submittedName>
</protein>
<reference evidence="2 3" key="1">
    <citation type="journal article" date="2015" name="Genome Biol. Evol.">
        <title>Comparative Genomics of a Bacterivorous Green Alga Reveals Evolutionary Causalities and Consequences of Phago-Mixotrophic Mode of Nutrition.</title>
        <authorList>
            <person name="Burns J.A."/>
            <person name="Paasch A."/>
            <person name="Narechania A."/>
            <person name="Kim E."/>
        </authorList>
    </citation>
    <scope>NUCLEOTIDE SEQUENCE [LARGE SCALE GENOMIC DNA]</scope>
    <source>
        <strain evidence="2 3">PLY_AMNH</strain>
    </source>
</reference>
<name>A0AAE0LAD2_9CHLO</name>
<evidence type="ECO:0000256" key="1">
    <source>
        <dbReference type="SAM" id="MobiDB-lite"/>
    </source>
</evidence>
<dbReference type="EMBL" id="LGRX02006048">
    <property type="protein sequence ID" value="KAK3277564.1"/>
    <property type="molecule type" value="Genomic_DNA"/>
</dbReference>
<dbReference type="AlphaFoldDB" id="A0AAE0LAD2"/>
<evidence type="ECO:0000313" key="3">
    <source>
        <dbReference type="Proteomes" id="UP001190700"/>
    </source>
</evidence>
<feature type="region of interest" description="Disordered" evidence="1">
    <location>
        <begin position="1"/>
        <end position="21"/>
    </location>
</feature>
<comment type="caution">
    <text evidence="2">The sequence shown here is derived from an EMBL/GenBank/DDBJ whole genome shotgun (WGS) entry which is preliminary data.</text>
</comment>